<proteinExistence type="predicted"/>
<dbReference type="Gene3D" id="2.120.10.30">
    <property type="entry name" value="TolB, C-terminal domain"/>
    <property type="match status" value="1"/>
</dbReference>
<dbReference type="PANTHER" id="PTHR47064">
    <property type="entry name" value="PUTATIVE (AFU_ORTHOLOGUE AFUA_1G08990)-RELATED"/>
    <property type="match status" value="1"/>
</dbReference>
<feature type="domain" description="SMP-30/Gluconolactonase/LRE-like region" evidence="2">
    <location>
        <begin position="114"/>
        <end position="353"/>
    </location>
</feature>
<evidence type="ECO:0000259" key="2">
    <source>
        <dbReference type="Pfam" id="PF08450"/>
    </source>
</evidence>
<dbReference type="InterPro" id="IPR052988">
    <property type="entry name" value="Oryzine_lactonohydrolase"/>
</dbReference>
<dbReference type="EMBL" id="CAJNYT010005437">
    <property type="protein sequence ID" value="CAF3744046.1"/>
    <property type="molecule type" value="Genomic_DNA"/>
</dbReference>
<feature type="signal peptide" evidence="1">
    <location>
        <begin position="1"/>
        <end position="20"/>
    </location>
</feature>
<sequence>MSHCVIIIITTIIWSFHVGANTENKSLIYFPMSLTSRLESNFIREYNETFSFTYFIGPPNALSSCAHSQQAELFVSRMASFISYSSEFNSLIGYKSEIKLIASRPVSVPFAHEGGAFVPTTNEVWFTANQLPIQNTNVSRVNLETNQIELLSIQPSILTPNGANYFDDSVYICSQGNQTTSGGIYAVNPTTLVSRLVVNSWFGLRLNSPNDVTFTRKIGRGKYMWFTDPQVAYMQDFGSLPQLGSYVYRFDLTTSELRPVITDLVVPNGIAFDLNETTLYVSDTAPSSYGHGTFMVYAYDLNKHGLPINRHVFSVSSAGIPDGIRVDKMGRVWTGEGDGINVRDHHGTLLGVILGRDLCQSGVISNFAIVGNLVIILAQEKVWRLELATSVL</sequence>
<comment type="caution">
    <text evidence="3">The sequence shown here is derived from an EMBL/GenBank/DDBJ whole genome shotgun (WGS) entry which is preliminary data.</text>
</comment>
<organism evidence="3 4">
    <name type="scientific">Rotaria socialis</name>
    <dbReference type="NCBI Taxonomy" id="392032"/>
    <lineage>
        <taxon>Eukaryota</taxon>
        <taxon>Metazoa</taxon>
        <taxon>Spiralia</taxon>
        <taxon>Gnathifera</taxon>
        <taxon>Rotifera</taxon>
        <taxon>Eurotatoria</taxon>
        <taxon>Bdelloidea</taxon>
        <taxon>Philodinida</taxon>
        <taxon>Philodinidae</taxon>
        <taxon>Rotaria</taxon>
    </lineage>
</organism>
<dbReference type="InterPro" id="IPR011042">
    <property type="entry name" value="6-blade_b-propeller_TolB-like"/>
</dbReference>
<keyword evidence="1" id="KW-0732">Signal</keyword>
<dbReference type="SUPFAM" id="SSF63829">
    <property type="entry name" value="Calcium-dependent phosphotriesterase"/>
    <property type="match status" value="1"/>
</dbReference>
<evidence type="ECO:0000313" key="3">
    <source>
        <dbReference type="EMBL" id="CAF3744046.1"/>
    </source>
</evidence>
<reference evidence="3" key="1">
    <citation type="submission" date="2021-02" db="EMBL/GenBank/DDBJ databases">
        <authorList>
            <person name="Nowell W R."/>
        </authorList>
    </citation>
    <scope>NUCLEOTIDE SEQUENCE</scope>
</reference>
<feature type="chain" id="PRO_5032872268" description="SMP-30/Gluconolactonase/LRE-like region domain-containing protein" evidence="1">
    <location>
        <begin position="21"/>
        <end position="392"/>
    </location>
</feature>
<dbReference type="Proteomes" id="UP000663872">
    <property type="component" value="Unassembled WGS sequence"/>
</dbReference>
<evidence type="ECO:0000313" key="4">
    <source>
        <dbReference type="Proteomes" id="UP000663872"/>
    </source>
</evidence>
<dbReference type="PANTHER" id="PTHR47064:SF2">
    <property type="entry name" value="SMP-30_GLUCONOLACTONASE_LRE-LIKE REGION DOMAIN-CONTAINING PROTEIN-RELATED"/>
    <property type="match status" value="1"/>
</dbReference>
<accession>A0A818XR93</accession>
<protein>
    <recommendedName>
        <fullName evidence="2">SMP-30/Gluconolactonase/LRE-like region domain-containing protein</fullName>
    </recommendedName>
</protein>
<evidence type="ECO:0000256" key="1">
    <source>
        <dbReference type="SAM" id="SignalP"/>
    </source>
</evidence>
<dbReference type="InterPro" id="IPR013658">
    <property type="entry name" value="SGL"/>
</dbReference>
<gene>
    <name evidence="3" type="ORF">GRG538_LOCUS31019</name>
</gene>
<dbReference type="AlphaFoldDB" id="A0A818XR93"/>
<dbReference type="Pfam" id="PF08450">
    <property type="entry name" value="SGL"/>
    <property type="match status" value="1"/>
</dbReference>
<name>A0A818XR93_9BILA</name>